<protein>
    <submittedName>
        <fullName evidence="6">Sigma-70 family RNA polymerase sigma factor</fullName>
    </submittedName>
</protein>
<dbReference type="InterPro" id="IPR013325">
    <property type="entry name" value="RNA_pol_sigma_r2"/>
</dbReference>
<dbReference type="SUPFAM" id="SSF88946">
    <property type="entry name" value="Sigma2 domain of RNA polymerase sigma factors"/>
    <property type="match status" value="1"/>
</dbReference>
<dbReference type="PANTHER" id="PTHR43133:SF51">
    <property type="entry name" value="RNA POLYMERASE SIGMA FACTOR"/>
    <property type="match status" value="1"/>
</dbReference>
<keyword evidence="3" id="KW-0731">Sigma factor</keyword>
<feature type="domain" description="RNA polymerase sigma-70 region 2" evidence="5">
    <location>
        <begin position="16"/>
        <end position="81"/>
    </location>
</feature>
<proteinExistence type="inferred from homology"/>
<comment type="similarity">
    <text evidence="1">Belongs to the sigma-70 factor family. ECF subfamily.</text>
</comment>
<reference evidence="7" key="1">
    <citation type="journal article" date="2019" name="Int. J. Syst. Evol. Microbiol.">
        <title>The Global Catalogue of Microorganisms (GCM) 10K type strain sequencing project: providing services to taxonomists for standard genome sequencing and annotation.</title>
        <authorList>
            <consortium name="The Broad Institute Genomics Platform"/>
            <consortium name="The Broad Institute Genome Sequencing Center for Infectious Disease"/>
            <person name="Wu L."/>
            <person name="Ma J."/>
        </authorList>
    </citation>
    <scope>NUCLEOTIDE SEQUENCE [LARGE SCALE GENOMIC DNA]</scope>
    <source>
        <strain evidence="7">CCUG 57942</strain>
    </source>
</reference>
<keyword evidence="4" id="KW-0804">Transcription</keyword>
<dbReference type="InterPro" id="IPR039425">
    <property type="entry name" value="RNA_pol_sigma-70-like"/>
</dbReference>
<dbReference type="Gene3D" id="1.10.10.10">
    <property type="entry name" value="Winged helix-like DNA-binding domain superfamily/Winged helix DNA-binding domain"/>
    <property type="match status" value="1"/>
</dbReference>
<evidence type="ECO:0000256" key="1">
    <source>
        <dbReference type="ARBA" id="ARBA00010641"/>
    </source>
</evidence>
<dbReference type="NCBIfam" id="TIGR02989">
    <property type="entry name" value="Sig-70_gvs1"/>
    <property type="match status" value="1"/>
</dbReference>
<dbReference type="InterPro" id="IPR007627">
    <property type="entry name" value="RNA_pol_sigma70_r2"/>
</dbReference>
<dbReference type="Proteomes" id="UP001597389">
    <property type="component" value="Unassembled WGS sequence"/>
</dbReference>
<dbReference type="NCBIfam" id="TIGR02937">
    <property type="entry name" value="sigma70-ECF"/>
    <property type="match status" value="1"/>
</dbReference>
<organism evidence="6 7">
    <name type="scientific">Rubritalea tangerina</name>
    <dbReference type="NCBI Taxonomy" id="430798"/>
    <lineage>
        <taxon>Bacteria</taxon>
        <taxon>Pseudomonadati</taxon>
        <taxon>Verrucomicrobiota</taxon>
        <taxon>Verrucomicrobiia</taxon>
        <taxon>Verrucomicrobiales</taxon>
        <taxon>Rubritaleaceae</taxon>
        <taxon>Rubritalea</taxon>
    </lineage>
</organism>
<dbReference type="InterPro" id="IPR013324">
    <property type="entry name" value="RNA_pol_sigma_r3/r4-like"/>
</dbReference>
<dbReference type="InterPro" id="IPR014284">
    <property type="entry name" value="RNA_pol_sigma-70_dom"/>
</dbReference>
<dbReference type="Pfam" id="PF04542">
    <property type="entry name" value="Sigma70_r2"/>
    <property type="match status" value="1"/>
</dbReference>
<evidence type="ECO:0000256" key="4">
    <source>
        <dbReference type="ARBA" id="ARBA00023163"/>
    </source>
</evidence>
<keyword evidence="7" id="KW-1185">Reference proteome</keyword>
<evidence type="ECO:0000259" key="5">
    <source>
        <dbReference type="Pfam" id="PF04542"/>
    </source>
</evidence>
<evidence type="ECO:0000256" key="3">
    <source>
        <dbReference type="ARBA" id="ARBA00023082"/>
    </source>
</evidence>
<dbReference type="SUPFAM" id="SSF88659">
    <property type="entry name" value="Sigma3 and sigma4 domains of RNA polymerase sigma factors"/>
    <property type="match status" value="1"/>
</dbReference>
<evidence type="ECO:0000256" key="2">
    <source>
        <dbReference type="ARBA" id="ARBA00023015"/>
    </source>
</evidence>
<accession>A0ABW4ZFD1</accession>
<name>A0ABW4ZFD1_9BACT</name>
<evidence type="ECO:0000313" key="6">
    <source>
        <dbReference type="EMBL" id="MFD2160302.1"/>
    </source>
</evidence>
<dbReference type="RefSeq" id="WP_377088454.1">
    <property type="nucleotide sequence ID" value="NZ_JBHSJL010000014.1"/>
</dbReference>
<dbReference type="PANTHER" id="PTHR43133">
    <property type="entry name" value="RNA POLYMERASE ECF-TYPE SIGMA FACTO"/>
    <property type="match status" value="1"/>
</dbReference>
<gene>
    <name evidence="6" type="ORF">ACFSW8_15470</name>
</gene>
<sequence length="175" mass="20278">MNPTADNETAFVSELTAHQTMLGAFLRSLLPSQADVESLLQEVNVTLWNKREQFEVGSNFKAWSFKIAKFHALNERRKIQRNQWLVFDEDIIHKIAAAANSLSQSRLHEKQRALDHCLHKLNAKHRDLIQARYQQGESLQQYAQTHKQNPATLRSILRNVRIKLKNCIQLQLNQG</sequence>
<keyword evidence="2" id="KW-0805">Transcription regulation</keyword>
<dbReference type="Gene3D" id="1.10.1740.10">
    <property type="match status" value="1"/>
</dbReference>
<comment type="caution">
    <text evidence="6">The sequence shown here is derived from an EMBL/GenBank/DDBJ whole genome shotgun (WGS) entry which is preliminary data.</text>
</comment>
<evidence type="ECO:0000313" key="7">
    <source>
        <dbReference type="Proteomes" id="UP001597389"/>
    </source>
</evidence>
<dbReference type="InterPro" id="IPR014331">
    <property type="entry name" value="RNA_pol_sigma70_ECF_RHOBA"/>
</dbReference>
<dbReference type="InterPro" id="IPR036388">
    <property type="entry name" value="WH-like_DNA-bd_sf"/>
</dbReference>
<dbReference type="EMBL" id="JBHUJB010000076">
    <property type="protein sequence ID" value="MFD2160302.1"/>
    <property type="molecule type" value="Genomic_DNA"/>
</dbReference>